<feature type="domain" description="AMP-binding enzyme C-terminal" evidence="3">
    <location>
        <begin position="515"/>
        <end position="592"/>
    </location>
</feature>
<dbReference type="Proteomes" id="UP000251047">
    <property type="component" value="Unassembled WGS sequence"/>
</dbReference>
<evidence type="ECO:0000313" key="5">
    <source>
        <dbReference type="Proteomes" id="UP000251047"/>
    </source>
</evidence>
<dbReference type="PANTHER" id="PTHR43767:SF1">
    <property type="entry name" value="NONRIBOSOMAL PEPTIDE SYNTHASE PES1 (EUROFUNG)-RELATED"/>
    <property type="match status" value="1"/>
</dbReference>
<feature type="region of interest" description="Disordered" evidence="1">
    <location>
        <begin position="1"/>
        <end position="39"/>
    </location>
</feature>
<dbReference type="InterPro" id="IPR020845">
    <property type="entry name" value="AMP-binding_CS"/>
</dbReference>
<keyword evidence="4" id="KW-0436">Ligase</keyword>
<dbReference type="SUPFAM" id="SSF56801">
    <property type="entry name" value="Acetyl-CoA synthetase-like"/>
    <property type="match status" value="1"/>
</dbReference>
<dbReference type="NCBIfam" id="NF004114">
    <property type="entry name" value="PRK05605.1"/>
    <property type="match status" value="1"/>
</dbReference>
<organism evidence="4 5">
    <name type="scientific">Corynebacterium heidelbergense</name>
    <dbReference type="NCBI Taxonomy" id="2055947"/>
    <lineage>
        <taxon>Bacteria</taxon>
        <taxon>Bacillati</taxon>
        <taxon>Actinomycetota</taxon>
        <taxon>Actinomycetes</taxon>
        <taxon>Mycobacteriales</taxon>
        <taxon>Corynebacteriaceae</taxon>
        <taxon>Corynebacterium</taxon>
    </lineage>
</organism>
<dbReference type="PROSITE" id="PS00455">
    <property type="entry name" value="AMP_BINDING"/>
    <property type="match status" value="1"/>
</dbReference>
<dbReference type="Pfam" id="PF00501">
    <property type="entry name" value="AMP-binding"/>
    <property type="match status" value="1"/>
</dbReference>
<feature type="domain" description="AMP-dependent synthetase/ligase" evidence="2">
    <location>
        <begin position="71"/>
        <end position="465"/>
    </location>
</feature>
<feature type="compositionally biased region" description="Low complexity" evidence="1">
    <location>
        <begin position="1"/>
        <end position="37"/>
    </location>
</feature>
<accession>A0A364VET5</accession>
<dbReference type="GO" id="GO:0004467">
    <property type="term" value="F:long-chain fatty acid-CoA ligase activity"/>
    <property type="evidence" value="ECO:0007669"/>
    <property type="project" value="UniProtKB-EC"/>
</dbReference>
<comment type="caution">
    <text evidence="4">The sequence shown here is derived from an EMBL/GenBank/DDBJ whole genome shotgun (WGS) entry which is preliminary data.</text>
</comment>
<name>A0A364VET5_9CORY</name>
<dbReference type="InterPro" id="IPR025110">
    <property type="entry name" value="AMP-bd_C"/>
</dbReference>
<dbReference type="InterPro" id="IPR050237">
    <property type="entry name" value="ATP-dep_AMP-bd_enzyme"/>
</dbReference>
<proteinExistence type="predicted"/>
<evidence type="ECO:0000256" key="1">
    <source>
        <dbReference type="SAM" id="MobiDB-lite"/>
    </source>
</evidence>
<dbReference type="AlphaFoldDB" id="A0A364VET5"/>
<dbReference type="OrthoDB" id="9803968at2"/>
<gene>
    <name evidence="4" type="ORF">CWC39_00245</name>
</gene>
<dbReference type="InterPro" id="IPR045851">
    <property type="entry name" value="AMP-bd_C_sf"/>
</dbReference>
<dbReference type="EC" id="6.2.1.3" evidence="4"/>
<evidence type="ECO:0000313" key="4">
    <source>
        <dbReference type="EMBL" id="RAV35036.1"/>
    </source>
</evidence>
<dbReference type="InterPro" id="IPR042099">
    <property type="entry name" value="ANL_N_sf"/>
</dbReference>
<evidence type="ECO:0000259" key="2">
    <source>
        <dbReference type="Pfam" id="PF00501"/>
    </source>
</evidence>
<dbReference type="Gene3D" id="3.30.300.30">
    <property type="match status" value="1"/>
</dbReference>
<dbReference type="EMBL" id="PHQP01000001">
    <property type="protein sequence ID" value="RAV35036.1"/>
    <property type="molecule type" value="Genomic_DNA"/>
</dbReference>
<dbReference type="Pfam" id="PF13193">
    <property type="entry name" value="AMP-binding_C"/>
    <property type="match status" value="1"/>
</dbReference>
<evidence type="ECO:0000259" key="3">
    <source>
        <dbReference type="Pfam" id="PF13193"/>
    </source>
</evidence>
<dbReference type="CDD" id="cd05936">
    <property type="entry name" value="FC-FACS_FadD_like"/>
    <property type="match status" value="1"/>
</dbReference>
<dbReference type="PANTHER" id="PTHR43767">
    <property type="entry name" value="LONG-CHAIN-FATTY-ACID--COA LIGASE"/>
    <property type="match status" value="1"/>
</dbReference>
<protein>
    <submittedName>
        <fullName evidence="4">Long-chain fatty acid--CoA ligase</fullName>
        <ecNumber evidence="4">6.2.1.3</ecNumber>
    </submittedName>
</protein>
<dbReference type="InterPro" id="IPR000873">
    <property type="entry name" value="AMP-dep_synth/lig_dom"/>
</dbReference>
<sequence>MTNPTHTAAGSPSSSPATSAEPGGATGAETAANSTGAQGTAWKDKPYLKYYADWTPHSLEYSDKTLTDMLEETIAANEDQPMLEFFGATTTYAEFAEQVNSTAAGLRSLGVKPKDRVALVLPNCPQHLIAFFAVLKLGATVAEHNPLYTARELEGPFEDHGAKVAIVWDKVAGTVGELTGRTPLEKIISVNMIEAMPGTKRLALKLPFGPIKEKRDLLHAPAPGTVAFSDLMGKKIGGLGKDIVRHPDMSADDGAIILFTSGTTGKPKGAELSHRNIMANVTQGLAWVKELGKGGQEKYLAVLPLFHVYGLTLTAALGVSTAGKLVLLPKPEVPLIVDQLKKELPTYMPGVPTLYDKVIQAAEEHDIDLKGISNALSGAAPLPVQTTERWEKKTGGKIIEGYGLTETSPIIVANPITPDRRAGYIGIPFPDTEVRVADPEDLSRTMPDGEAGELLVRGPQIFNGYINLPEEKQPFHEGWFCTGDMAVMEPDGFIRIVSRIKEMIITGGFNVYPAEVEEFLEDHPQIQKAGVVGIEGEDGSEEVVAAVTLPEGVSEDQFDAESIKEWAREGLTRYKVPRRFFVVDEMPADLIGKIRRREVKDLVKSMLEDGSK</sequence>
<reference evidence="4 5" key="1">
    <citation type="journal article" date="2018" name="Syst. Appl. Microbiol.">
        <title>Corynebacterium heidelbergense sp. nov., isolated from the preen glands of Egyptian geese (Alopochen aegyptiacus).</title>
        <authorList>
            <person name="Braun M.S."/>
            <person name="Wang E."/>
            <person name="Zimmermann S."/>
            <person name="Wink M."/>
        </authorList>
    </citation>
    <scope>NUCLEOTIDE SEQUENCE [LARGE SCALE GENOMIC DNA]</scope>
    <source>
        <strain evidence="4 5">DSM 104638</strain>
    </source>
</reference>
<dbReference type="Gene3D" id="3.40.50.12780">
    <property type="entry name" value="N-terminal domain of ligase-like"/>
    <property type="match status" value="1"/>
</dbReference>
<dbReference type="RefSeq" id="WP_112768513.1">
    <property type="nucleotide sequence ID" value="NZ_CP063191.1"/>
</dbReference>